<sequence length="333" mass="36929">MTTHQKAISLKPLHTFQLPYSASEVITITEAGEVAELVGDYLVLGEGSNTIFTCDFSRPVLRIAINSINVEETDEGFHLSVGAGVNWHRLVRDTLEQNMPGLENLALIPGSVGAAPVQNIGAYGVEVGEFITSVTAWDREQREWREFSQQQCEFAYRDSVFKRHPKRFVITKVQFFLPKDWRPRLSYGALVDIDKHASAYDIMSAVIAIRNSKLPNPTEMPNAGSFFKNPEVTPTAFNAILQRHPDVAHYPLANGNIKLAAGWLIDKLGLKGFKYGGAAVHLKQALVLVNNGKAKGEDVVALARYIRQKVAEEFGVLLEAEVRLMDDNGLIEL</sequence>
<evidence type="ECO:0000256" key="11">
    <source>
        <dbReference type="ARBA" id="ARBA00022827"/>
    </source>
</evidence>
<dbReference type="SUPFAM" id="SSF56176">
    <property type="entry name" value="FAD-binding/transporter-associated domain-like"/>
    <property type="match status" value="1"/>
</dbReference>
<comment type="pathway">
    <text evidence="4 20">Cell wall biogenesis; peptidoglycan biosynthesis.</text>
</comment>
<dbReference type="Gene3D" id="3.90.78.10">
    <property type="entry name" value="UDP-N-acetylenolpyruvoylglucosamine reductase, C-terminal domain"/>
    <property type="match status" value="1"/>
</dbReference>
<dbReference type="HAMAP" id="MF_00037">
    <property type="entry name" value="MurB"/>
    <property type="match status" value="1"/>
</dbReference>
<dbReference type="InterPro" id="IPR016167">
    <property type="entry name" value="FAD-bd_PCMH_sub1"/>
</dbReference>
<dbReference type="AlphaFoldDB" id="A0A432XIP5"/>
<keyword evidence="10 20" id="KW-0285">Flavoprotein</keyword>
<keyword evidence="13 20" id="KW-0133">Cell shape</keyword>
<gene>
    <name evidence="20" type="primary">murB</name>
    <name evidence="22" type="ORF">CWE21_04490</name>
</gene>
<evidence type="ECO:0000256" key="14">
    <source>
        <dbReference type="ARBA" id="ARBA00022984"/>
    </source>
</evidence>
<keyword evidence="14 20" id="KW-0573">Peptidoglycan synthesis</keyword>
<dbReference type="InterPro" id="IPR006094">
    <property type="entry name" value="Oxid_FAD_bind_N"/>
</dbReference>
<dbReference type="PANTHER" id="PTHR21071:SF4">
    <property type="entry name" value="UDP-N-ACETYLENOLPYRUVOYLGLUCOSAMINE REDUCTASE"/>
    <property type="match status" value="1"/>
</dbReference>
<dbReference type="Gene3D" id="3.30.465.10">
    <property type="match status" value="1"/>
</dbReference>
<dbReference type="GO" id="GO:0071949">
    <property type="term" value="F:FAD binding"/>
    <property type="evidence" value="ECO:0007669"/>
    <property type="project" value="InterPro"/>
</dbReference>
<evidence type="ECO:0000256" key="1">
    <source>
        <dbReference type="ARBA" id="ARBA00001974"/>
    </source>
</evidence>
<evidence type="ECO:0000256" key="18">
    <source>
        <dbReference type="ARBA" id="ARBA00031026"/>
    </source>
</evidence>
<dbReference type="InterPro" id="IPR016169">
    <property type="entry name" value="FAD-bd_PCMH_sub2"/>
</dbReference>
<dbReference type="EMBL" id="PIPT01000003">
    <property type="protein sequence ID" value="RUO48629.1"/>
    <property type="molecule type" value="Genomic_DNA"/>
</dbReference>
<dbReference type="InterPro" id="IPR036318">
    <property type="entry name" value="FAD-bd_PCMH-like_sf"/>
</dbReference>
<dbReference type="NCBIfam" id="NF000755">
    <property type="entry name" value="PRK00046.1"/>
    <property type="match status" value="1"/>
</dbReference>
<evidence type="ECO:0000256" key="5">
    <source>
        <dbReference type="ARBA" id="ARBA00010485"/>
    </source>
</evidence>
<dbReference type="GO" id="GO:0071555">
    <property type="term" value="P:cell wall organization"/>
    <property type="evidence" value="ECO:0007669"/>
    <property type="project" value="UniProtKB-KW"/>
</dbReference>
<dbReference type="Pfam" id="PF02873">
    <property type="entry name" value="MurB_C"/>
    <property type="match status" value="1"/>
</dbReference>
<dbReference type="Gene3D" id="3.30.43.10">
    <property type="entry name" value="Uridine Diphospho-n-acetylenolpyruvylglucosamine Reductase, domain 2"/>
    <property type="match status" value="1"/>
</dbReference>
<comment type="cofactor">
    <cofactor evidence="1 20">
        <name>FAD</name>
        <dbReference type="ChEBI" id="CHEBI:57692"/>
    </cofactor>
</comment>
<accession>A0A432XIP5</accession>
<evidence type="ECO:0000313" key="23">
    <source>
        <dbReference type="Proteomes" id="UP000286678"/>
    </source>
</evidence>
<evidence type="ECO:0000256" key="6">
    <source>
        <dbReference type="ARBA" id="ARBA00012518"/>
    </source>
</evidence>
<proteinExistence type="inferred from homology"/>
<dbReference type="PANTHER" id="PTHR21071">
    <property type="entry name" value="UDP-N-ACETYLENOLPYRUVOYLGLUCOSAMINE REDUCTASE"/>
    <property type="match status" value="1"/>
</dbReference>
<dbReference type="GO" id="GO:0009252">
    <property type="term" value="P:peptidoglycan biosynthetic process"/>
    <property type="evidence" value="ECO:0007669"/>
    <property type="project" value="UniProtKB-UniRule"/>
</dbReference>
<feature type="active site" evidence="20">
    <location>
        <position position="157"/>
    </location>
</feature>
<evidence type="ECO:0000256" key="12">
    <source>
        <dbReference type="ARBA" id="ARBA00022857"/>
    </source>
</evidence>
<comment type="catalytic activity">
    <reaction evidence="19 20">
        <text>UDP-N-acetyl-alpha-D-muramate + NADP(+) = UDP-N-acetyl-3-O-(1-carboxyvinyl)-alpha-D-glucosamine + NADPH + H(+)</text>
        <dbReference type="Rhea" id="RHEA:12248"/>
        <dbReference type="ChEBI" id="CHEBI:15378"/>
        <dbReference type="ChEBI" id="CHEBI:57783"/>
        <dbReference type="ChEBI" id="CHEBI:58349"/>
        <dbReference type="ChEBI" id="CHEBI:68483"/>
        <dbReference type="ChEBI" id="CHEBI:70757"/>
        <dbReference type="EC" id="1.3.1.98"/>
    </reaction>
</comment>
<keyword evidence="12 20" id="KW-0521">NADP</keyword>
<evidence type="ECO:0000256" key="7">
    <source>
        <dbReference type="ARBA" id="ARBA00015188"/>
    </source>
</evidence>
<evidence type="ECO:0000256" key="13">
    <source>
        <dbReference type="ARBA" id="ARBA00022960"/>
    </source>
</evidence>
<dbReference type="Proteomes" id="UP000286678">
    <property type="component" value="Unassembled WGS sequence"/>
</dbReference>
<evidence type="ECO:0000256" key="9">
    <source>
        <dbReference type="ARBA" id="ARBA00022618"/>
    </source>
</evidence>
<keyword evidence="16 20" id="KW-0131">Cell cycle</keyword>
<evidence type="ECO:0000256" key="16">
    <source>
        <dbReference type="ARBA" id="ARBA00023306"/>
    </source>
</evidence>
<dbReference type="RefSeq" id="WP_126833272.1">
    <property type="nucleotide sequence ID" value="NZ_PIPT01000003.1"/>
</dbReference>
<evidence type="ECO:0000256" key="4">
    <source>
        <dbReference type="ARBA" id="ARBA00004752"/>
    </source>
</evidence>
<feature type="domain" description="FAD-binding PCMH-type" evidence="21">
    <location>
        <begin position="18"/>
        <end position="180"/>
    </location>
</feature>
<dbReference type="GO" id="GO:0005829">
    <property type="term" value="C:cytosol"/>
    <property type="evidence" value="ECO:0007669"/>
    <property type="project" value="TreeGrafter"/>
</dbReference>
<comment type="subcellular location">
    <subcellularLocation>
        <location evidence="3 20">Cytoplasm</location>
    </subcellularLocation>
</comment>
<evidence type="ECO:0000256" key="17">
    <source>
        <dbReference type="ARBA" id="ARBA00023316"/>
    </source>
</evidence>
<evidence type="ECO:0000256" key="8">
    <source>
        <dbReference type="ARBA" id="ARBA00022490"/>
    </source>
</evidence>
<dbReference type="NCBIfam" id="TIGR00179">
    <property type="entry name" value="murB"/>
    <property type="match status" value="1"/>
</dbReference>
<dbReference type="GO" id="GO:0051301">
    <property type="term" value="P:cell division"/>
    <property type="evidence" value="ECO:0007669"/>
    <property type="project" value="UniProtKB-KW"/>
</dbReference>
<evidence type="ECO:0000256" key="19">
    <source>
        <dbReference type="ARBA" id="ARBA00048914"/>
    </source>
</evidence>
<organism evidence="22 23">
    <name type="scientific">Pseudidiomarina aquimaris</name>
    <dbReference type="NCBI Taxonomy" id="641841"/>
    <lineage>
        <taxon>Bacteria</taxon>
        <taxon>Pseudomonadati</taxon>
        <taxon>Pseudomonadota</taxon>
        <taxon>Gammaproteobacteria</taxon>
        <taxon>Alteromonadales</taxon>
        <taxon>Idiomarinaceae</taxon>
        <taxon>Pseudidiomarina</taxon>
    </lineage>
</organism>
<dbReference type="OrthoDB" id="9804753at2"/>
<evidence type="ECO:0000259" key="21">
    <source>
        <dbReference type="PROSITE" id="PS51387"/>
    </source>
</evidence>
<keyword evidence="17 20" id="KW-0961">Cell wall biogenesis/degradation</keyword>
<evidence type="ECO:0000256" key="20">
    <source>
        <dbReference type="HAMAP-Rule" id="MF_00037"/>
    </source>
</evidence>
<dbReference type="EC" id="1.3.1.98" evidence="6 20"/>
<comment type="caution">
    <text evidence="22">The sequence shown here is derived from an EMBL/GenBank/DDBJ whole genome shotgun (WGS) entry which is preliminary data.</text>
</comment>
<dbReference type="NCBIfam" id="NF010478">
    <property type="entry name" value="PRK13903.1"/>
    <property type="match status" value="1"/>
</dbReference>
<dbReference type="InterPro" id="IPR016166">
    <property type="entry name" value="FAD-bd_PCMH"/>
</dbReference>
<evidence type="ECO:0000256" key="2">
    <source>
        <dbReference type="ARBA" id="ARBA00003921"/>
    </source>
</evidence>
<evidence type="ECO:0000256" key="10">
    <source>
        <dbReference type="ARBA" id="ARBA00022630"/>
    </source>
</evidence>
<dbReference type="InterPro" id="IPR003170">
    <property type="entry name" value="MurB"/>
</dbReference>
<evidence type="ECO:0000256" key="15">
    <source>
        <dbReference type="ARBA" id="ARBA00023002"/>
    </source>
</evidence>
<evidence type="ECO:0000313" key="22">
    <source>
        <dbReference type="EMBL" id="RUO48629.1"/>
    </source>
</evidence>
<dbReference type="InterPro" id="IPR036635">
    <property type="entry name" value="MurB_C_sf"/>
</dbReference>
<keyword evidence="9 20" id="KW-0132">Cell division</keyword>
<comment type="function">
    <text evidence="2 20">Cell wall formation.</text>
</comment>
<feature type="active site" evidence="20">
    <location>
        <position position="321"/>
    </location>
</feature>
<comment type="similarity">
    <text evidence="5 20">Belongs to the MurB family.</text>
</comment>
<dbReference type="GO" id="GO:0008762">
    <property type="term" value="F:UDP-N-acetylmuramate dehydrogenase activity"/>
    <property type="evidence" value="ECO:0007669"/>
    <property type="project" value="UniProtKB-UniRule"/>
</dbReference>
<protein>
    <recommendedName>
        <fullName evidence="7 20">UDP-N-acetylenolpyruvoylglucosamine reductase</fullName>
        <ecNumber evidence="6 20">1.3.1.98</ecNumber>
    </recommendedName>
    <alternativeName>
        <fullName evidence="18 20">UDP-N-acetylmuramate dehydrogenase</fullName>
    </alternativeName>
</protein>
<dbReference type="SUPFAM" id="SSF56194">
    <property type="entry name" value="Uridine diphospho-N-Acetylenolpyruvylglucosamine reductase, MurB, C-terminal domain"/>
    <property type="match status" value="1"/>
</dbReference>
<feature type="active site" description="Proton donor" evidence="20">
    <location>
        <position position="225"/>
    </location>
</feature>
<dbReference type="UniPathway" id="UPA00219"/>
<reference evidence="23" key="1">
    <citation type="journal article" date="2018" name="Front. Microbiol.">
        <title>Genome-Based Analysis Reveals the Taxonomy and Diversity of the Family Idiomarinaceae.</title>
        <authorList>
            <person name="Liu Y."/>
            <person name="Lai Q."/>
            <person name="Shao Z."/>
        </authorList>
    </citation>
    <scope>NUCLEOTIDE SEQUENCE [LARGE SCALE GENOMIC DNA]</scope>
    <source>
        <strain evidence="23">SW15</strain>
    </source>
</reference>
<dbReference type="PROSITE" id="PS51387">
    <property type="entry name" value="FAD_PCMH"/>
    <property type="match status" value="1"/>
</dbReference>
<evidence type="ECO:0000256" key="3">
    <source>
        <dbReference type="ARBA" id="ARBA00004496"/>
    </source>
</evidence>
<dbReference type="Pfam" id="PF01565">
    <property type="entry name" value="FAD_binding_4"/>
    <property type="match status" value="1"/>
</dbReference>
<keyword evidence="23" id="KW-1185">Reference proteome</keyword>
<keyword evidence="11 20" id="KW-0274">FAD</keyword>
<dbReference type="GO" id="GO:0008360">
    <property type="term" value="P:regulation of cell shape"/>
    <property type="evidence" value="ECO:0007669"/>
    <property type="project" value="UniProtKB-KW"/>
</dbReference>
<dbReference type="InterPro" id="IPR011601">
    <property type="entry name" value="MurB_C"/>
</dbReference>
<name>A0A432XIP5_9GAMM</name>
<keyword evidence="15 20" id="KW-0560">Oxidoreductase</keyword>
<keyword evidence="8 20" id="KW-0963">Cytoplasm</keyword>